<dbReference type="FunFam" id="1.10.10.60:FF:000394">
    <property type="entry name" value="MYB transcription factor"/>
    <property type="match status" value="1"/>
</dbReference>
<dbReference type="PROSITE" id="PS51294">
    <property type="entry name" value="HTH_MYB"/>
    <property type="match status" value="2"/>
</dbReference>
<sequence length="395" mass="44480">MGRHSCCVKQKLRKGLWSPEEDEKLYNHITRHGVGCWSSVPKLAGLQRCGKSCRLRWINYLRPDLKRGMFSSQEEDHILSLHEVLGNRWAQIAAQLPGRTDNEIKNFWNSCLKKKLLKQGIDPTTHKPIMIGSDHDVDDQEKKKNSTENKANNFQQSTFTAQEPTFLLNDHDNYSINGGLLADANNSKEIFLNKQLVYDPFSYFEFQASGSDQSGGYTSNNNSNLIISQYHPHHPSLQFETNSNLAFSFDQGNVSGADFSDNSAASRVSCNFLLNDQAATKESSSNSTSNMSNYSSTGFNQMNNLVVENAAFSWDISDDQNKLNSMFQFQQVNGMIKSEEMSTPMSSSCWHEEGGQLLHSQNNSVDFIGSYPTLITSLSEDLTEPSFDHVFHHIS</sequence>
<dbReference type="GO" id="GO:0005634">
    <property type="term" value="C:nucleus"/>
    <property type="evidence" value="ECO:0007669"/>
    <property type="project" value="UniProtKB-SubCell"/>
</dbReference>
<dbReference type="InterPro" id="IPR001005">
    <property type="entry name" value="SANT/Myb"/>
</dbReference>
<dbReference type="PANTHER" id="PTHR47997:SF34">
    <property type="entry name" value="TRANSCRIPTION FACTOR MYB86-LIKE"/>
    <property type="match status" value="1"/>
</dbReference>
<evidence type="ECO:0000256" key="3">
    <source>
        <dbReference type="ARBA" id="ARBA00023015"/>
    </source>
</evidence>
<dbReference type="Gene3D" id="1.10.10.60">
    <property type="entry name" value="Homeodomain-like"/>
    <property type="match status" value="2"/>
</dbReference>
<evidence type="ECO:0000313" key="10">
    <source>
        <dbReference type="EMBL" id="KAI9174271.1"/>
    </source>
</evidence>
<dbReference type="Pfam" id="PF00249">
    <property type="entry name" value="Myb_DNA-binding"/>
    <property type="match status" value="2"/>
</dbReference>
<evidence type="ECO:0008006" key="12">
    <source>
        <dbReference type="Google" id="ProtNLM"/>
    </source>
</evidence>
<evidence type="ECO:0000259" key="8">
    <source>
        <dbReference type="PROSITE" id="PS50090"/>
    </source>
</evidence>
<dbReference type="Proteomes" id="UP001064489">
    <property type="component" value="Chromosome 8"/>
</dbReference>
<feature type="region of interest" description="Disordered" evidence="7">
    <location>
        <begin position="127"/>
        <end position="149"/>
    </location>
</feature>
<feature type="domain" description="Myb-like" evidence="8">
    <location>
        <begin position="9"/>
        <end position="61"/>
    </location>
</feature>
<dbReference type="InterPro" id="IPR017930">
    <property type="entry name" value="Myb_dom"/>
</dbReference>
<dbReference type="GO" id="GO:0000976">
    <property type="term" value="F:transcription cis-regulatory region binding"/>
    <property type="evidence" value="ECO:0007669"/>
    <property type="project" value="UniProtKB-ARBA"/>
</dbReference>
<dbReference type="FunFam" id="1.10.10.60:FF:000158">
    <property type="entry name" value="MYB transcription factor"/>
    <property type="match status" value="1"/>
</dbReference>
<feature type="domain" description="HTH myb-type" evidence="9">
    <location>
        <begin position="66"/>
        <end position="116"/>
    </location>
</feature>
<dbReference type="PANTHER" id="PTHR47997">
    <property type="entry name" value="MYB DOMAIN PROTEIN 55"/>
    <property type="match status" value="1"/>
</dbReference>
<dbReference type="InterPro" id="IPR009057">
    <property type="entry name" value="Homeodomain-like_sf"/>
</dbReference>
<comment type="caution">
    <text evidence="10">The sequence shown here is derived from an EMBL/GenBank/DDBJ whole genome shotgun (WGS) entry which is preliminary data.</text>
</comment>
<evidence type="ECO:0000256" key="4">
    <source>
        <dbReference type="ARBA" id="ARBA00023125"/>
    </source>
</evidence>
<dbReference type="InterPro" id="IPR051953">
    <property type="entry name" value="Plant_SW-associated_TFs"/>
</dbReference>
<dbReference type="EMBL" id="JAJSOW010000103">
    <property type="protein sequence ID" value="KAI9174271.1"/>
    <property type="molecule type" value="Genomic_DNA"/>
</dbReference>
<dbReference type="AlphaFoldDB" id="A0AAD5IR35"/>
<protein>
    <recommendedName>
        <fullName evidence="12">Transcription factor MYB86</fullName>
    </recommendedName>
</protein>
<accession>A0AAD5IR35</accession>
<feature type="domain" description="HTH myb-type" evidence="9">
    <location>
        <begin position="9"/>
        <end position="65"/>
    </location>
</feature>
<keyword evidence="2" id="KW-0677">Repeat</keyword>
<evidence type="ECO:0000256" key="7">
    <source>
        <dbReference type="SAM" id="MobiDB-lite"/>
    </source>
</evidence>
<reference evidence="10" key="2">
    <citation type="submission" date="2023-02" db="EMBL/GenBank/DDBJ databases">
        <authorList>
            <person name="Swenson N.G."/>
            <person name="Wegrzyn J.L."/>
            <person name="Mcevoy S.L."/>
        </authorList>
    </citation>
    <scope>NUCLEOTIDE SEQUENCE</scope>
    <source>
        <strain evidence="10">91603</strain>
        <tissue evidence="10">Leaf</tissue>
    </source>
</reference>
<evidence type="ECO:0000256" key="2">
    <source>
        <dbReference type="ARBA" id="ARBA00022737"/>
    </source>
</evidence>
<proteinExistence type="predicted"/>
<keyword evidence="11" id="KW-1185">Reference proteome</keyword>
<comment type="subcellular location">
    <subcellularLocation>
        <location evidence="1">Nucleus</location>
    </subcellularLocation>
</comment>
<evidence type="ECO:0000313" key="11">
    <source>
        <dbReference type="Proteomes" id="UP001064489"/>
    </source>
</evidence>
<evidence type="ECO:0000256" key="1">
    <source>
        <dbReference type="ARBA" id="ARBA00004123"/>
    </source>
</evidence>
<evidence type="ECO:0000259" key="9">
    <source>
        <dbReference type="PROSITE" id="PS51294"/>
    </source>
</evidence>
<dbReference type="PROSITE" id="PS50090">
    <property type="entry name" value="MYB_LIKE"/>
    <property type="match status" value="2"/>
</dbReference>
<evidence type="ECO:0000256" key="5">
    <source>
        <dbReference type="ARBA" id="ARBA00023163"/>
    </source>
</evidence>
<keyword evidence="3" id="KW-0805">Transcription regulation</keyword>
<feature type="domain" description="Myb-like" evidence="8">
    <location>
        <begin position="62"/>
        <end position="112"/>
    </location>
</feature>
<keyword evidence="6" id="KW-0539">Nucleus</keyword>
<dbReference type="SUPFAM" id="SSF46689">
    <property type="entry name" value="Homeodomain-like"/>
    <property type="match status" value="1"/>
</dbReference>
<keyword evidence="4" id="KW-0238">DNA-binding</keyword>
<dbReference type="SMART" id="SM00717">
    <property type="entry name" value="SANT"/>
    <property type="match status" value="2"/>
</dbReference>
<evidence type="ECO:0000256" key="6">
    <source>
        <dbReference type="ARBA" id="ARBA00023242"/>
    </source>
</evidence>
<reference evidence="10" key="1">
    <citation type="journal article" date="2022" name="Plant J.">
        <title>Strategies of tolerance reflected in two North American maple genomes.</title>
        <authorList>
            <person name="McEvoy S.L."/>
            <person name="Sezen U.U."/>
            <person name="Trouern-Trend A."/>
            <person name="McMahon S.M."/>
            <person name="Schaberg P.G."/>
            <person name="Yang J."/>
            <person name="Wegrzyn J.L."/>
            <person name="Swenson N.G."/>
        </authorList>
    </citation>
    <scope>NUCLEOTIDE SEQUENCE</scope>
    <source>
        <strain evidence="10">91603</strain>
    </source>
</reference>
<name>A0AAD5IR35_ACENE</name>
<gene>
    <name evidence="10" type="ORF">LWI28_014841</name>
</gene>
<dbReference type="CDD" id="cd00167">
    <property type="entry name" value="SANT"/>
    <property type="match status" value="2"/>
</dbReference>
<organism evidence="10 11">
    <name type="scientific">Acer negundo</name>
    <name type="common">Box elder</name>
    <dbReference type="NCBI Taxonomy" id="4023"/>
    <lineage>
        <taxon>Eukaryota</taxon>
        <taxon>Viridiplantae</taxon>
        <taxon>Streptophyta</taxon>
        <taxon>Embryophyta</taxon>
        <taxon>Tracheophyta</taxon>
        <taxon>Spermatophyta</taxon>
        <taxon>Magnoliopsida</taxon>
        <taxon>eudicotyledons</taxon>
        <taxon>Gunneridae</taxon>
        <taxon>Pentapetalae</taxon>
        <taxon>rosids</taxon>
        <taxon>malvids</taxon>
        <taxon>Sapindales</taxon>
        <taxon>Sapindaceae</taxon>
        <taxon>Hippocastanoideae</taxon>
        <taxon>Acereae</taxon>
        <taxon>Acer</taxon>
    </lineage>
</organism>
<keyword evidence="5" id="KW-0804">Transcription</keyword>